<evidence type="ECO:0000313" key="7">
    <source>
        <dbReference type="Proteomes" id="UP000245764"/>
    </source>
</evidence>
<reference evidence="7" key="1">
    <citation type="submission" date="2017-05" db="EMBL/GenBank/DDBJ databases">
        <authorList>
            <person name="Song R."/>
            <person name="Chenine A.L."/>
            <person name="Ruprecht R.M."/>
        </authorList>
    </citation>
    <scope>NUCLEOTIDE SEQUENCE [LARGE SCALE GENOMIC DNA]</scope>
</reference>
<evidence type="ECO:0000256" key="2">
    <source>
        <dbReference type="ARBA" id="ARBA00023002"/>
    </source>
</evidence>
<dbReference type="InterPro" id="IPR015590">
    <property type="entry name" value="Aldehyde_DH_dom"/>
</dbReference>
<protein>
    <recommendedName>
        <fullName evidence="3">aldehyde dehydrogenase (NAD(+))</fullName>
        <ecNumber evidence="3">1.2.1.3</ecNumber>
    </recommendedName>
</protein>
<dbReference type="Gene3D" id="3.40.309.10">
    <property type="entry name" value="Aldehyde Dehydrogenase, Chain A, domain 2"/>
    <property type="match status" value="2"/>
</dbReference>
<sequence length="458" mass="49432">MAQKYDPESFTELYINGEYVEAKSGKSFSLNHPKNNKQVVSAVPIAGPEDVDLAVEVAEKAFHGEWSKFTAMQRTECLHRLAALVEEEFVSILSLDSLTSGNPTSIIPTREKTYVKNCIMYYSGWTDNQAGDFFPDDDDFAKIVTHEPLGVCAAINPFNAPVPTMFLKVPPALVTGNVIIAKPSEKTPLGTLAAEPLFERAGIPKGVVQILTGAGETGALLANHIRIRKISFTGSINTGKKIQAAASNSNLKRVTLELGGKSRAVVFDDANLDNALAWTVNAILARSGQVCVAATRVYVQSSIAKDFIARYTKKMKAAAADIGDPQVPTVKLGPLGEAELVVGGVQHGETGCYMEPTVFPNPKADAEIYKTEIFGPVSIVKTFETEEEVLKLANDTEYGLMSGAFTKDITRALRFAKGLDMGVVGINCVSYSGIGREFGEYALRAYTESKTILINMNA</sequence>
<gene>
    <name evidence="6" type="ORF">ZT1E4_G9190</name>
</gene>
<dbReference type="InterPro" id="IPR016162">
    <property type="entry name" value="Ald_DH_N"/>
</dbReference>
<evidence type="ECO:0000256" key="1">
    <source>
        <dbReference type="ARBA" id="ARBA00009986"/>
    </source>
</evidence>
<comment type="catalytic activity">
    <reaction evidence="4">
        <text>an aldehyde + NAD(+) + H2O = a carboxylate + NADH + 2 H(+)</text>
        <dbReference type="Rhea" id="RHEA:16185"/>
        <dbReference type="ChEBI" id="CHEBI:15377"/>
        <dbReference type="ChEBI" id="CHEBI:15378"/>
        <dbReference type="ChEBI" id="CHEBI:17478"/>
        <dbReference type="ChEBI" id="CHEBI:29067"/>
        <dbReference type="ChEBI" id="CHEBI:57540"/>
        <dbReference type="ChEBI" id="CHEBI:57945"/>
        <dbReference type="EC" id="1.2.1.3"/>
    </reaction>
</comment>
<organism evidence="6 7">
    <name type="scientific">Zymoseptoria tritici ST99CH_1E4</name>
    <dbReference type="NCBI Taxonomy" id="1276532"/>
    <lineage>
        <taxon>Eukaryota</taxon>
        <taxon>Fungi</taxon>
        <taxon>Dikarya</taxon>
        <taxon>Ascomycota</taxon>
        <taxon>Pezizomycotina</taxon>
        <taxon>Dothideomycetes</taxon>
        <taxon>Dothideomycetidae</taxon>
        <taxon>Mycosphaerellales</taxon>
        <taxon>Mycosphaerellaceae</taxon>
        <taxon>Zymoseptoria</taxon>
    </lineage>
</organism>
<feature type="domain" description="Aldehyde dehydrogenase" evidence="5">
    <location>
        <begin position="338"/>
        <end position="452"/>
    </location>
</feature>
<evidence type="ECO:0000259" key="5">
    <source>
        <dbReference type="Pfam" id="PF00171"/>
    </source>
</evidence>
<dbReference type="EC" id="1.2.1.3" evidence="3"/>
<dbReference type="Proteomes" id="UP000245764">
    <property type="component" value="Chromosome 9"/>
</dbReference>
<evidence type="ECO:0000256" key="3">
    <source>
        <dbReference type="ARBA" id="ARBA00024226"/>
    </source>
</evidence>
<dbReference type="GO" id="GO:0004029">
    <property type="term" value="F:aldehyde dehydrogenase (NAD+) activity"/>
    <property type="evidence" value="ECO:0007669"/>
    <property type="project" value="UniProtKB-EC"/>
</dbReference>
<dbReference type="InterPro" id="IPR016161">
    <property type="entry name" value="Ald_DH/histidinol_DH"/>
</dbReference>
<dbReference type="FunFam" id="3.40.605.10:FF:000007">
    <property type="entry name" value="NAD/NADP-dependent betaine aldehyde dehydrogenase"/>
    <property type="match status" value="1"/>
</dbReference>
<proteinExistence type="inferred from homology"/>
<evidence type="ECO:0000256" key="4">
    <source>
        <dbReference type="ARBA" id="ARBA00049194"/>
    </source>
</evidence>
<dbReference type="Pfam" id="PF00171">
    <property type="entry name" value="Aldedh"/>
    <property type="match status" value="2"/>
</dbReference>
<dbReference type="InterPro" id="IPR016163">
    <property type="entry name" value="Ald_DH_C"/>
</dbReference>
<feature type="domain" description="Aldehyde dehydrogenase" evidence="5">
    <location>
        <begin position="19"/>
        <end position="336"/>
    </location>
</feature>
<dbReference type="PANTHER" id="PTHR11699">
    <property type="entry name" value="ALDEHYDE DEHYDROGENASE-RELATED"/>
    <property type="match status" value="1"/>
</dbReference>
<dbReference type="AlphaFoldDB" id="A0A2H1GXZ9"/>
<dbReference type="SUPFAM" id="SSF53720">
    <property type="entry name" value="ALDH-like"/>
    <property type="match status" value="1"/>
</dbReference>
<keyword evidence="2" id="KW-0560">Oxidoreductase</keyword>
<dbReference type="Gene3D" id="3.40.605.10">
    <property type="entry name" value="Aldehyde Dehydrogenase, Chain A, domain 1"/>
    <property type="match status" value="1"/>
</dbReference>
<dbReference type="EMBL" id="LT854261">
    <property type="protein sequence ID" value="SMR58455.1"/>
    <property type="molecule type" value="Genomic_DNA"/>
</dbReference>
<comment type="similarity">
    <text evidence="1">Belongs to the aldehyde dehydrogenase family.</text>
</comment>
<evidence type="ECO:0000313" key="6">
    <source>
        <dbReference type="EMBL" id="SMR58455.1"/>
    </source>
</evidence>
<dbReference type="InterPro" id="IPR016160">
    <property type="entry name" value="Ald_DH_CS_CYS"/>
</dbReference>
<dbReference type="PROSITE" id="PS00070">
    <property type="entry name" value="ALDEHYDE_DEHYDR_CYS"/>
    <property type="match status" value="1"/>
</dbReference>
<accession>A0A2H1GXZ9</accession>
<name>A0A2H1GXZ9_ZYMTR</name>